<evidence type="ECO:0000313" key="4">
    <source>
        <dbReference type="Proteomes" id="UP000193648"/>
    </source>
</evidence>
<name>A0A1Y2H1Q9_9FUNG</name>
<dbReference type="AlphaFoldDB" id="A0A1Y2H1Q9"/>
<dbReference type="Proteomes" id="UP000193648">
    <property type="component" value="Unassembled WGS sequence"/>
</dbReference>
<dbReference type="PANTHER" id="PTHR28159:SF1">
    <property type="entry name" value="TRAFFICKING PROTEIN PARTICLE COMPLEX II-SPECIFIC SUBUNIT 65"/>
    <property type="match status" value="1"/>
</dbReference>
<dbReference type="Pfam" id="PF12735">
    <property type="entry name" value="IgD3_Trs65"/>
    <property type="match status" value="1"/>
</dbReference>
<keyword evidence="4" id="KW-1185">Reference proteome</keyword>
<comment type="caution">
    <text evidence="3">The sequence shown here is derived from an EMBL/GenBank/DDBJ whole genome shotgun (WGS) entry which is preliminary data.</text>
</comment>
<feature type="compositionally biased region" description="Polar residues" evidence="1">
    <location>
        <begin position="479"/>
        <end position="488"/>
    </location>
</feature>
<protein>
    <submittedName>
        <fullName evidence="3">TRAPP trafficking subunit Trs65-domain-containing protein</fullName>
    </submittedName>
</protein>
<feature type="region of interest" description="Disordered" evidence="1">
    <location>
        <begin position="95"/>
        <end position="116"/>
    </location>
</feature>
<gene>
    <name evidence="3" type="ORF">BCR41DRAFT_383313</name>
</gene>
<feature type="compositionally biased region" description="Polar residues" evidence="1">
    <location>
        <begin position="107"/>
        <end position="116"/>
    </location>
</feature>
<proteinExistence type="predicted"/>
<dbReference type="OrthoDB" id="538223at2759"/>
<dbReference type="InterPro" id="IPR024662">
    <property type="entry name" value="Trs65"/>
</dbReference>
<sequence>MRSSESLFNDSNWEIRIPNAQIEALQEDYKLIIHAKPRTHVFYDETVLFFLQISLPNDLSTLHEETERQITEFFQTLEIQVEAAFVDALALATAASSGPGQHGPFSRPTNKRMSVSSPGPYGGGGRLPLGGDQGRMESTLLYSYTYNPLEIGKEPVIRPINGLWTAIFPFSVPVSFVKTKATNTVLMLSAHVSHRPTDQVVPAAIPLDDQYNVECFNMVNLLEGLSDDPNFPSSLAPQHHYRPDTPRARVQAPPMAPLLRRSVRRSIAVRSALNVRMRTTRVSPTENPLMMSIEVENNSEHGAKFKTTQLDVEVTHAVVTPLDSAGLTKLPMVLNSSDHVTFLFSVSLLENPELNPTSPAIGNTPFGGHNRHSTESLVPTGVFPKDSQRQVTIVLQGVPEVDGVQGQTIHSRWNCFLDVSEITKQDNASSGIGVGVGVGVGPGAGPSQKQLFAPHPSHPSGLLPPPGSLPYSSSGTPTNSQHHQYQLHQRNRSLPSSPQPQHPSLQKTMSLRVTSSGSPPVHNSNRESRVRRSSVVSDGTPAHYTPQGQRGSGGGTNSALSSANRRSGLGWGYGRPSENNQGGLAPVQEGSTYRSPVIGHGGAGSESEGDEDEAPLAVPGNTQQSGRPTIAGNAMSPGLGLDLASQALTEVTQGRAEQDTGDGIVISFAVTDRVVVGKIFNLEIFIVNRSRHIRRYTLVVPNRKRAKGGDPSQGSKVLPPLPSGERAVIQSVPIDPYMEESELLRRHVDNETTEADIICLENNIRLSPLYPLTCQNLNLRFIAIKEQLHTIDLVQLVDNDTGFVTNLRNCLCFMAEASFGALSQQVPEVRNRS</sequence>
<dbReference type="GO" id="GO:0006891">
    <property type="term" value="P:intra-Golgi vesicle-mediated transport"/>
    <property type="evidence" value="ECO:0007669"/>
    <property type="project" value="InterPro"/>
</dbReference>
<dbReference type="PANTHER" id="PTHR28159">
    <property type="entry name" value="TRAFFICKING PROTEIN PARTICLE COMPLEX II-SPECIFIC SUBUNIT 65"/>
    <property type="match status" value="1"/>
</dbReference>
<feature type="compositionally biased region" description="Low complexity" evidence="1">
    <location>
        <begin position="469"/>
        <end position="478"/>
    </location>
</feature>
<dbReference type="GO" id="GO:1990071">
    <property type="term" value="C:TRAPPII protein complex"/>
    <property type="evidence" value="ECO:0007669"/>
    <property type="project" value="InterPro"/>
</dbReference>
<dbReference type="EMBL" id="MCFF01000002">
    <property type="protein sequence ID" value="ORZ28509.1"/>
    <property type="molecule type" value="Genomic_DNA"/>
</dbReference>
<feature type="compositionally biased region" description="Polar residues" evidence="1">
    <location>
        <begin position="507"/>
        <end position="518"/>
    </location>
</feature>
<evidence type="ECO:0000313" key="3">
    <source>
        <dbReference type="EMBL" id="ORZ28509.1"/>
    </source>
</evidence>
<dbReference type="RefSeq" id="XP_021886194.1">
    <property type="nucleotide sequence ID" value="XM_022027447.1"/>
</dbReference>
<evidence type="ECO:0000259" key="2">
    <source>
        <dbReference type="Pfam" id="PF12735"/>
    </source>
</evidence>
<dbReference type="InterPro" id="IPR055420">
    <property type="entry name" value="IgD3_Trs65"/>
</dbReference>
<feature type="domain" description="Trafficking protein particle complex II-specific subunit 65 IgD3" evidence="2">
    <location>
        <begin position="655"/>
        <end position="809"/>
    </location>
</feature>
<evidence type="ECO:0000256" key="1">
    <source>
        <dbReference type="SAM" id="MobiDB-lite"/>
    </source>
</evidence>
<dbReference type="InParanoid" id="A0A1Y2H1Q9"/>
<accession>A0A1Y2H1Q9</accession>
<organism evidence="3 4">
    <name type="scientific">Lobosporangium transversale</name>
    <dbReference type="NCBI Taxonomy" id="64571"/>
    <lineage>
        <taxon>Eukaryota</taxon>
        <taxon>Fungi</taxon>
        <taxon>Fungi incertae sedis</taxon>
        <taxon>Mucoromycota</taxon>
        <taxon>Mortierellomycotina</taxon>
        <taxon>Mortierellomycetes</taxon>
        <taxon>Mortierellales</taxon>
        <taxon>Mortierellaceae</taxon>
        <taxon>Lobosporangium</taxon>
    </lineage>
</organism>
<dbReference type="GeneID" id="33569290"/>
<reference evidence="3 4" key="1">
    <citation type="submission" date="2016-07" db="EMBL/GenBank/DDBJ databases">
        <title>Pervasive Adenine N6-methylation of Active Genes in Fungi.</title>
        <authorList>
            <consortium name="DOE Joint Genome Institute"/>
            <person name="Mondo S.J."/>
            <person name="Dannebaum R.O."/>
            <person name="Kuo R.C."/>
            <person name="Labutti K."/>
            <person name="Haridas S."/>
            <person name="Kuo A."/>
            <person name="Salamov A."/>
            <person name="Ahrendt S.R."/>
            <person name="Lipzen A."/>
            <person name="Sullivan W."/>
            <person name="Andreopoulos W.B."/>
            <person name="Clum A."/>
            <person name="Lindquist E."/>
            <person name="Daum C."/>
            <person name="Ramamoorthy G.K."/>
            <person name="Gryganskyi A."/>
            <person name="Culley D."/>
            <person name="Magnuson J.K."/>
            <person name="James T.Y."/>
            <person name="O'Malley M.A."/>
            <person name="Stajich J.E."/>
            <person name="Spatafora J.W."/>
            <person name="Visel A."/>
            <person name="Grigoriev I.V."/>
        </authorList>
    </citation>
    <scope>NUCLEOTIDE SEQUENCE [LARGE SCALE GENOMIC DNA]</scope>
    <source>
        <strain evidence="3 4">NRRL 3116</strain>
    </source>
</reference>
<feature type="region of interest" description="Disordered" evidence="1">
    <location>
        <begin position="439"/>
        <end position="633"/>
    </location>
</feature>